<dbReference type="Proteomes" id="UP000630887">
    <property type="component" value="Unassembled WGS sequence"/>
</dbReference>
<keyword evidence="4" id="KW-1185">Reference proteome</keyword>
<dbReference type="Pfam" id="PF12770">
    <property type="entry name" value="CHAT"/>
    <property type="match status" value="1"/>
</dbReference>
<name>A0A8J3LDY1_9ACTN</name>
<proteinExistence type="predicted"/>
<gene>
    <name evidence="3" type="ORF">Cco03nite_76350</name>
</gene>
<organism evidence="3 4">
    <name type="scientific">Catellatospora coxensis</name>
    <dbReference type="NCBI Taxonomy" id="310354"/>
    <lineage>
        <taxon>Bacteria</taxon>
        <taxon>Bacillati</taxon>
        <taxon>Actinomycetota</taxon>
        <taxon>Actinomycetes</taxon>
        <taxon>Micromonosporales</taxon>
        <taxon>Micromonosporaceae</taxon>
        <taxon>Catellatospora</taxon>
    </lineage>
</organism>
<dbReference type="EMBL" id="BONI01000106">
    <property type="protein sequence ID" value="GIG10935.1"/>
    <property type="molecule type" value="Genomic_DNA"/>
</dbReference>
<reference evidence="3 4" key="1">
    <citation type="submission" date="2021-01" db="EMBL/GenBank/DDBJ databases">
        <title>Whole genome shotgun sequence of Catellatospora coxensis NBRC 107359.</title>
        <authorList>
            <person name="Komaki H."/>
            <person name="Tamura T."/>
        </authorList>
    </citation>
    <scope>NUCLEOTIDE SEQUENCE [LARGE SCALE GENOMIC DNA]</scope>
    <source>
        <strain evidence="3 4">NBRC 107359</strain>
    </source>
</reference>
<comment type="caution">
    <text evidence="3">The sequence shown here is derived from an EMBL/GenBank/DDBJ whole genome shotgun (WGS) entry which is preliminary data.</text>
</comment>
<evidence type="ECO:0000313" key="3">
    <source>
        <dbReference type="EMBL" id="GIG10935.1"/>
    </source>
</evidence>
<dbReference type="AlphaFoldDB" id="A0A8J3LDY1"/>
<dbReference type="Pfam" id="PF19955">
    <property type="entry name" value="EAD1"/>
    <property type="match status" value="1"/>
</dbReference>
<protein>
    <recommendedName>
        <fullName evidence="5">CHAT domain-containing protein</fullName>
    </recommendedName>
</protein>
<feature type="domain" description="CHAT" evidence="1">
    <location>
        <begin position="150"/>
        <end position="250"/>
    </location>
</feature>
<evidence type="ECO:0000259" key="2">
    <source>
        <dbReference type="Pfam" id="PF19955"/>
    </source>
</evidence>
<evidence type="ECO:0000259" key="1">
    <source>
        <dbReference type="Pfam" id="PF12770"/>
    </source>
</evidence>
<evidence type="ECO:0000313" key="4">
    <source>
        <dbReference type="Proteomes" id="UP000630887"/>
    </source>
</evidence>
<evidence type="ECO:0008006" key="5">
    <source>
        <dbReference type="Google" id="ProtNLM"/>
    </source>
</evidence>
<dbReference type="InterPro" id="IPR024983">
    <property type="entry name" value="CHAT_dom"/>
</dbReference>
<feature type="domain" description="Effector-associated" evidence="2">
    <location>
        <begin position="41"/>
        <end position="118"/>
    </location>
</feature>
<dbReference type="InterPro" id="IPR045430">
    <property type="entry name" value="EAD1"/>
</dbReference>
<dbReference type="RefSeq" id="WP_203698895.1">
    <property type="nucleotide sequence ID" value="NZ_BAAALC010000052.1"/>
</dbReference>
<sequence>MLREMMLDHTVQVANPLPTKITHNSPRRFWESFLMPQGFSDLELSELARIYPPGGPANMLFRAAGFNHAELPTEVAGQNRIGWWQLTNEIIETGSFPDARRRILRVVCQGRPENQVLCRHTAPTTWRALFLGASPSGTQPIAADRELSLLVAAGIQTESCAQATVRDLDRVLVEPRPHILHVSCHANGPVLVFDNGHGEPVTLHAEDIAGSLRLFAGQHGVRLRAVVVNACRSQDAARCLRGLADVIVAHGEEITDDEATGFADALYGVLGSGLADEVGAAAMLAADRMARGDSRLHRLRDGLVVLR</sequence>
<accession>A0A8J3LDY1</accession>